<dbReference type="InterPro" id="IPR009057">
    <property type="entry name" value="Homeodomain-like_sf"/>
</dbReference>
<dbReference type="SUPFAM" id="SSF46689">
    <property type="entry name" value="Homeodomain-like"/>
    <property type="match status" value="1"/>
</dbReference>
<dbReference type="InterPro" id="IPR036388">
    <property type="entry name" value="WH-like_DNA-bd_sf"/>
</dbReference>
<dbReference type="RefSeq" id="WP_138899311.1">
    <property type="nucleotide sequence ID" value="NZ_BMVO01000003.1"/>
</dbReference>
<name>A0ABQ3DP16_9ACTN</name>
<dbReference type="Proteomes" id="UP000599437">
    <property type="component" value="Unassembled WGS sequence"/>
</dbReference>
<dbReference type="Gene3D" id="1.10.10.10">
    <property type="entry name" value="Winged helix-like DNA-binding domain superfamily/Winged helix DNA-binding domain"/>
    <property type="match status" value="1"/>
</dbReference>
<accession>A0ABQ3DP16</accession>
<evidence type="ECO:0000256" key="1">
    <source>
        <dbReference type="SAM" id="MobiDB-lite"/>
    </source>
</evidence>
<keyword evidence="3" id="KW-1185">Reference proteome</keyword>
<gene>
    <name evidence="2" type="ORF">GCM10010346_16240</name>
</gene>
<organism evidence="2 3">
    <name type="scientific">Streptomyces chryseus</name>
    <dbReference type="NCBI Taxonomy" id="68186"/>
    <lineage>
        <taxon>Bacteria</taxon>
        <taxon>Bacillati</taxon>
        <taxon>Actinomycetota</taxon>
        <taxon>Actinomycetes</taxon>
        <taxon>Kitasatosporales</taxon>
        <taxon>Streptomycetaceae</taxon>
        <taxon>Streptomyces</taxon>
    </lineage>
</organism>
<dbReference type="Pfam" id="PF13384">
    <property type="entry name" value="HTH_23"/>
    <property type="match status" value="1"/>
</dbReference>
<dbReference type="EMBL" id="BMVO01000003">
    <property type="protein sequence ID" value="GHA94241.1"/>
    <property type="molecule type" value="Genomic_DNA"/>
</dbReference>
<comment type="caution">
    <text evidence="2">The sequence shown here is derived from an EMBL/GenBank/DDBJ whole genome shotgun (WGS) entry which is preliminary data.</text>
</comment>
<protein>
    <submittedName>
        <fullName evidence="2">Uncharacterized protein</fullName>
    </submittedName>
</protein>
<proteinExistence type="predicted"/>
<evidence type="ECO:0000313" key="2">
    <source>
        <dbReference type="EMBL" id="GHA94241.1"/>
    </source>
</evidence>
<evidence type="ECO:0000313" key="3">
    <source>
        <dbReference type="Proteomes" id="UP000599437"/>
    </source>
</evidence>
<sequence>MAEEKAVEEEARRVLTAFNDLVEMTDEAAQARAISQVLRDQPANTQRLKAIRRAYVLRRRAENISYRKIAAELGVSAGTVQDIERGYSGSGRDRPRKKTGAEDETD</sequence>
<feature type="region of interest" description="Disordered" evidence="1">
    <location>
        <begin position="81"/>
        <end position="106"/>
    </location>
</feature>
<reference evidence="3" key="1">
    <citation type="journal article" date="2019" name="Int. J. Syst. Evol. Microbiol.">
        <title>The Global Catalogue of Microorganisms (GCM) 10K type strain sequencing project: providing services to taxonomists for standard genome sequencing and annotation.</title>
        <authorList>
            <consortium name="The Broad Institute Genomics Platform"/>
            <consortium name="The Broad Institute Genome Sequencing Center for Infectious Disease"/>
            <person name="Wu L."/>
            <person name="Ma J."/>
        </authorList>
    </citation>
    <scope>NUCLEOTIDE SEQUENCE [LARGE SCALE GENOMIC DNA]</scope>
    <source>
        <strain evidence="3">JCM 4737</strain>
    </source>
</reference>